<evidence type="ECO:0000256" key="2">
    <source>
        <dbReference type="ARBA" id="ARBA00007783"/>
    </source>
</evidence>
<name>A0A4V2WPI3_9BACL</name>
<dbReference type="InterPro" id="IPR047817">
    <property type="entry name" value="ABC2_TM_bact-type"/>
</dbReference>
<feature type="transmembrane region" description="Helical" evidence="8">
    <location>
        <begin position="21"/>
        <end position="44"/>
    </location>
</feature>
<sequence length="383" mass="42335">MNSLVIAGNFIKRFIGKKKSMVISFIIPALLVGVIMSQVVTVGFKKQTHVAYVNQDQGHLSQTLLEKLGERYELTAFTSVDAMNQSVIEKQYFVGFTLPENYSEGLWNGRPSSVELHEFIASEDSAYVNSTLQNEIQSVQSIIFSAKNAGLSGTALQDNVMQILALKEHQSVSADTIDYELDIGQYFRVAMGILLMFMLLNVSASVSIILEDRQLNTMSRMYSAPVRIIEISLGNFLGSFIVGTLQVASILVMMHYLLGLQLRIAFLPHLAIMEMFLLVAIGIGTAIGSIVKNQKQLSIFISLIIFPTCMLGGCFWPTWMMEDYMQKLSNFIPQTWALDAMEKLAKGAELGQVMLHIGVLALFAIVLLGIGSALLKPTEREAA</sequence>
<dbReference type="InterPro" id="IPR051449">
    <property type="entry name" value="ABC-2_transporter_component"/>
</dbReference>
<dbReference type="OrthoDB" id="266913at2"/>
<dbReference type="PANTHER" id="PTHR30294">
    <property type="entry name" value="MEMBRANE COMPONENT OF ABC TRANSPORTER YHHJ-RELATED"/>
    <property type="match status" value="1"/>
</dbReference>
<dbReference type="PROSITE" id="PS51012">
    <property type="entry name" value="ABC_TM2"/>
    <property type="match status" value="1"/>
</dbReference>
<feature type="transmembrane region" description="Helical" evidence="8">
    <location>
        <begin position="299"/>
        <end position="319"/>
    </location>
</feature>
<keyword evidence="3" id="KW-0813">Transport</keyword>
<protein>
    <submittedName>
        <fullName evidence="10">ABC transporter permease</fullName>
    </submittedName>
</protein>
<dbReference type="Gene3D" id="3.40.1710.10">
    <property type="entry name" value="abc type-2 transporter like domain"/>
    <property type="match status" value="1"/>
</dbReference>
<evidence type="ECO:0000259" key="9">
    <source>
        <dbReference type="PROSITE" id="PS51012"/>
    </source>
</evidence>
<evidence type="ECO:0000256" key="6">
    <source>
        <dbReference type="ARBA" id="ARBA00022989"/>
    </source>
</evidence>
<feature type="domain" description="ABC transmembrane type-2" evidence="9">
    <location>
        <begin position="149"/>
        <end position="378"/>
    </location>
</feature>
<dbReference type="GO" id="GO:0005886">
    <property type="term" value="C:plasma membrane"/>
    <property type="evidence" value="ECO:0007669"/>
    <property type="project" value="UniProtKB-SubCell"/>
</dbReference>
<evidence type="ECO:0000256" key="8">
    <source>
        <dbReference type="SAM" id="Phobius"/>
    </source>
</evidence>
<comment type="caution">
    <text evidence="10">The sequence shown here is derived from an EMBL/GenBank/DDBJ whole genome shotgun (WGS) entry which is preliminary data.</text>
</comment>
<evidence type="ECO:0000256" key="4">
    <source>
        <dbReference type="ARBA" id="ARBA00022475"/>
    </source>
</evidence>
<keyword evidence="11" id="KW-1185">Reference proteome</keyword>
<evidence type="ECO:0000313" key="11">
    <source>
        <dbReference type="Proteomes" id="UP000295418"/>
    </source>
</evidence>
<feature type="transmembrane region" description="Helical" evidence="8">
    <location>
        <begin position="231"/>
        <end position="258"/>
    </location>
</feature>
<keyword evidence="6 8" id="KW-1133">Transmembrane helix</keyword>
<reference evidence="10 11" key="1">
    <citation type="submission" date="2019-03" db="EMBL/GenBank/DDBJ databases">
        <authorList>
            <person name="Kim M.K.M."/>
        </authorList>
    </citation>
    <scope>NUCLEOTIDE SEQUENCE [LARGE SCALE GENOMIC DNA]</scope>
    <source>
        <strain evidence="10 11">18JY21-1</strain>
    </source>
</reference>
<comment type="similarity">
    <text evidence="2">Belongs to the ABC-2 integral membrane protein family.</text>
</comment>
<feature type="transmembrane region" description="Helical" evidence="8">
    <location>
        <begin position="353"/>
        <end position="375"/>
    </location>
</feature>
<feature type="transmembrane region" description="Helical" evidence="8">
    <location>
        <begin position="264"/>
        <end position="287"/>
    </location>
</feature>
<dbReference type="PANTHER" id="PTHR30294:SF45">
    <property type="entry name" value="LINEARMYCIN RESISTANCE PERMEASE PROTEIN LNRN"/>
    <property type="match status" value="1"/>
</dbReference>
<evidence type="ECO:0000256" key="1">
    <source>
        <dbReference type="ARBA" id="ARBA00004651"/>
    </source>
</evidence>
<dbReference type="AlphaFoldDB" id="A0A4V2WPI3"/>
<keyword evidence="4" id="KW-1003">Cell membrane</keyword>
<keyword evidence="5 8" id="KW-0812">Transmembrane</keyword>
<feature type="transmembrane region" description="Helical" evidence="8">
    <location>
        <begin position="189"/>
        <end position="210"/>
    </location>
</feature>
<organism evidence="10 11">
    <name type="scientific">Paenibacillus albiflavus</name>
    <dbReference type="NCBI Taxonomy" id="2545760"/>
    <lineage>
        <taxon>Bacteria</taxon>
        <taxon>Bacillati</taxon>
        <taxon>Bacillota</taxon>
        <taxon>Bacilli</taxon>
        <taxon>Bacillales</taxon>
        <taxon>Paenibacillaceae</taxon>
        <taxon>Paenibacillus</taxon>
    </lineage>
</organism>
<evidence type="ECO:0000256" key="5">
    <source>
        <dbReference type="ARBA" id="ARBA00022692"/>
    </source>
</evidence>
<dbReference type="RefSeq" id="WP_132417130.1">
    <property type="nucleotide sequence ID" value="NZ_SKFG01000003.1"/>
</dbReference>
<evidence type="ECO:0000256" key="3">
    <source>
        <dbReference type="ARBA" id="ARBA00022448"/>
    </source>
</evidence>
<dbReference type="Pfam" id="PF12698">
    <property type="entry name" value="ABC2_membrane_3"/>
    <property type="match status" value="1"/>
</dbReference>
<evidence type="ECO:0000256" key="7">
    <source>
        <dbReference type="ARBA" id="ARBA00023136"/>
    </source>
</evidence>
<keyword evidence="7 8" id="KW-0472">Membrane</keyword>
<dbReference type="EMBL" id="SKFG01000003">
    <property type="protein sequence ID" value="TCZ79472.1"/>
    <property type="molecule type" value="Genomic_DNA"/>
</dbReference>
<dbReference type="InterPro" id="IPR013525">
    <property type="entry name" value="ABC2_TM"/>
</dbReference>
<comment type="subcellular location">
    <subcellularLocation>
        <location evidence="1">Cell membrane</location>
        <topology evidence="1">Multi-pass membrane protein</topology>
    </subcellularLocation>
</comment>
<evidence type="ECO:0000313" key="10">
    <source>
        <dbReference type="EMBL" id="TCZ79472.1"/>
    </source>
</evidence>
<gene>
    <name evidence="10" type="ORF">E0485_06335</name>
</gene>
<proteinExistence type="inferred from homology"/>
<accession>A0A4V2WPI3</accession>
<dbReference type="GO" id="GO:0140359">
    <property type="term" value="F:ABC-type transporter activity"/>
    <property type="evidence" value="ECO:0007669"/>
    <property type="project" value="InterPro"/>
</dbReference>
<dbReference type="Proteomes" id="UP000295418">
    <property type="component" value="Unassembled WGS sequence"/>
</dbReference>